<dbReference type="InterPro" id="IPR013538">
    <property type="entry name" value="ASHA1/2-like_C"/>
</dbReference>
<reference evidence="4" key="1">
    <citation type="submission" date="2017-02" db="EMBL/GenBank/DDBJ databases">
        <authorList>
            <person name="Varghese N."/>
            <person name="Submissions S."/>
        </authorList>
    </citation>
    <scope>NUCLEOTIDE SEQUENCE [LARGE SCALE GENOMIC DNA]</scope>
    <source>
        <strain evidence="4">DSM 24091</strain>
    </source>
</reference>
<feature type="domain" description="Activator of Hsp90 ATPase homologue 1/2-like C-terminal" evidence="2">
    <location>
        <begin position="3"/>
        <end position="107"/>
    </location>
</feature>
<sequence length="113" mass="12970">MNFVQDGRWLYAMVSPEGEKMWSLIEYLEISPLQYFIGEDAFCDENGAKNYSQHPGSKWHTSFEQTQGETTVTNLISFQSTKAMDDILEMGFREGFQMGLGNLEECLSNYTTK</sequence>
<keyword evidence="4" id="KW-1185">Reference proteome</keyword>
<organism evidence="3 4">
    <name type="scientific">Sphingobacterium nematocida</name>
    <dbReference type="NCBI Taxonomy" id="1513896"/>
    <lineage>
        <taxon>Bacteria</taxon>
        <taxon>Pseudomonadati</taxon>
        <taxon>Bacteroidota</taxon>
        <taxon>Sphingobacteriia</taxon>
        <taxon>Sphingobacteriales</taxon>
        <taxon>Sphingobacteriaceae</taxon>
        <taxon>Sphingobacterium</taxon>
    </lineage>
</organism>
<dbReference type="Pfam" id="PF08327">
    <property type="entry name" value="AHSA1"/>
    <property type="match status" value="1"/>
</dbReference>
<evidence type="ECO:0000313" key="3">
    <source>
        <dbReference type="EMBL" id="SKB55484.1"/>
    </source>
</evidence>
<gene>
    <name evidence="3" type="ORF">SAMN05660841_01196</name>
</gene>
<dbReference type="CDD" id="cd07814">
    <property type="entry name" value="SRPBCC_CalC_Aha1-like"/>
    <property type="match status" value="1"/>
</dbReference>
<protein>
    <submittedName>
        <fullName evidence="3">Activator of Hsp90 ATPase homolog 1-like protein</fullName>
    </submittedName>
</protein>
<dbReference type="EMBL" id="FUZF01000003">
    <property type="protein sequence ID" value="SKB55484.1"/>
    <property type="molecule type" value="Genomic_DNA"/>
</dbReference>
<name>A0A1T5C7S5_9SPHI</name>
<evidence type="ECO:0000313" key="4">
    <source>
        <dbReference type="Proteomes" id="UP000190150"/>
    </source>
</evidence>
<dbReference type="Gene3D" id="3.30.530.20">
    <property type="match status" value="1"/>
</dbReference>
<comment type="similarity">
    <text evidence="1">Belongs to the AHA1 family.</text>
</comment>
<dbReference type="Proteomes" id="UP000190150">
    <property type="component" value="Unassembled WGS sequence"/>
</dbReference>
<dbReference type="SUPFAM" id="SSF55961">
    <property type="entry name" value="Bet v1-like"/>
    <property type="match status" value="1"/>
</dbReference>
<proteinExistence type="inferred from homology"/>
<evidence type="ECO:0000259" key="2">
    <source>
        <dbReference type="Pfam" id="PF08327"/>
    </source>
</evidence>
<evidence type="ECO:0000256" key="1">
    <source>
        <dbReference type="ARBA" id="ARBA00006817"/>
    </source>
</evidence>
<dbReference type="AlphaFoldDB" id="A0A1T5C7S5"/>
<accession>A0A1T5C7S5</accession>
<dbReference type="InterPro" id="IPR023393">
    <property type="entry name" value="START-like_dom_sf"/>
</dbReference>
<dbReference type="STRING" id="1513896.SAMN05660841_01196"/>